<organism evidence="1 2">
    <name type="scientific">Puccinia sorghi</name>
    <dbReference type="NCBI Taxonomy" id="27349"/>
    <lineage>
        <taxon>Eukaryota</taxon>
        <taxon>Fungi</taxon>
        <taxon>Dikarya</taxon>
        <taxon>Basidiomycota</taxon>
        <taxon>Pucciniomycotina</taxon>
        <taxon>Pucciniomycetes</taxon>
        <taxon>Pucciniales</taxon>
        <taxon>Pucciniaceae</taxon>
        <taxon>Puccinia</taxon>
    </lineage>
</organism>
<comment type="caution">
    <text evidence="1">The sequence shown here is derived from an EMBL/GenBank/DDBJ whole genome shotgun (WGS) entry which is preliminary data.</text>
</comment>
<dbReference type="AlphaFoldDB" id="A0A0L6ULZ4"/>
<dbReference type="EMBL" id="LAVV01010281">
    <property type="protein sequence ID" value="KNZ49292.1"/>
    <property type="molecule type" value="Genomic_DNA"/>
</dbReference>
<dbReference type="VEuPathDB" id="FungiDB:VP01_5104g2"/>
<evidence type="ECO:0000313" key="1">
    <source>
        <dbReference type="EMBL" id="KNZ49292.1"/>
    </source>
</evidence>
<reference evidence="1 2" key="1">
    <citation type="submission" date="2015-08" db="EMBL/GenBank/DDBJ databases">
        <title>Next Generation Sequencing and Analysis of the Genome of Puccinia sorghi L Schw, the Causal Agent of Maize Common Rust.</title>
        <authorList>
            <person name="Rochi L."/>
            <person name="Burguener G."/>
            <person name="Darino M."/>
            <person name="Turjanski A."/>
            <person name="Kreff E."/>
            <person name="Dieguez M.J."/>
            <person name="Sacco F."/>
        </authorList>
    </citation>
    <scope>NUCLEOTIDE SEQUENCE [LARGE SCALE GENOMIC DNA]</scope>
    <source>
        <strain evidence="1 2">RO10H11247</strain>
    </source>
</reference>
<protein>
    <submittedName>
        <fullName evidence="1">Uncharacterized protein</fullName>
    </submittedName>
</protein>
<proteinExistence type="predicted"/>
<keyword evidence="2" id="KW-1185">Reference proteome</keyword>
<accession>A0A0L6ULZ4</accession>
<dbReference type="Proteomes" id="UP000037035">
    <property type="component" value="Unassembled WGS sequence"/>
</dbReference>
<evidence type="ECO:0000313" key="2">
    <source>
        <dbReference type="Proteomes" id="UP000037035"/>
    </source>
</evidence>
<name>A0A0L6ULZ4_9BASI</name>
<gene>
    <name evidence="1" type="ORF">VP01_5104g2</name>
</gene>
<sequence>MTKKKYSKKPTNNFFQSVRYLFFSVIQTLHSHMCFLEQSSTESLELVHKNNTRYVSNSAALSSHIRHWKAVHLQFLFPGPLCWINVMHDGLTKWCETIKKKVKK</sequence>